<dbReference type="InterPro" id="IPR029277">
    <property type="entry name" value="SVWC_dom"/>
</dbReference>
<sequence length="81" mass="9006">LVEKVYEAGPASCVFRNTRIGNGSAIYKSQPCEKWECKLENSEIILTGCPPPPGTPDHPTASTQKFWPRCCPSFSKKRHAK</sequence>
<evidence type="ECO:0000259" key="3">
    <source>
        <dbReference type="Pfam" id="PF15430"/>
    </source>
</evidence>
<dbReference type="GO" id="GO:0005576">
    <property type="term" value="C:extracellular region"/>
    <property type="evidence" value="ECO:0007669"/>
    <property type="project" value="UniProtKB-SubCell"/>
</dbReference>
<comment type="subcellular location">
    <subcellularLocation>
        <location evidence="1">Secreted</location>
    </subcellularLocation>
</comment>
<accession>A0A023FVP5</accession>
<protein>
    <recommendedName>
        <fullName evidence="3">Single domain-containing protein</fullName>
    </recommendedName>
</protein>
<dbReference type="AlphaFoldDB" id="A0A023FVP5"/>
<evidence type="ECO:0000256" key="2">
    <source>
        <dbReference type="ARBA" id="ARBA00022525"/>
    </source>
</evidence>
<keyword evidence="2" id="KW-0964">Secreted</keyword>
<evidence type="ECO:0000313" key="4">
    <source>
        <dbReference type="EMBL" id="JAC24818.1"/>
    </source>
</evidence>
<dbReference type="Pfam" id="PF15430">
    <property type="entry name" value="SVWC"/>
    <property type="match status" value="1"/>
</dbReference>
<evidence type="ECO:0000256" key="1">
    <source>
        <dbReference type="ARBA" id="ARBA00004613"/>
    </source>
</evidence>
<organism evidence="4">
    <name type="scientific">Amblyomma parvum</name>
    <name type="common">South American tick</name>
    <dbReference type="NCBI Taxonomy" id="251391"/>
    <lineage>
        <taxon>Eukaryota</taxon>
        <taxon>Metazoa</taxon>
        <taxon>Ecdysozoa</taxon>
        <taxon>Arthropoda</taxon>
        <taxon>Chelicerata</taxon>
        <taxon>Arachnida</taxon>
        <taxon>Acari</taxon>
        <taxon>Parasitiformes</taxon>
        <taxon>Ixodida</taxon>
        <taxon>Ixodoidea</taxon>
        <taxon>Ixodidae</taxon>
        <taxon>Amblyomminae</taxon>
        <taxon>Amblyomma</taxon>
    </lineage>
</organism>
<feature type="domain" description="Single" evidence="3">
    <location>
        <begin position="13"/>
        <end position="74"/>
    </location>
</feature>
<reference evidence="4" key="1">
    <citation type="submission" date="2014-03" db="EMBL/GenBank/DDBJ databases">
        <title>The sialotranscriptome of Amblyomma triste, Amblyomma parvum and Amblyomma cajennense ticks, uncovered by 454-based RNA-seq.</title>
        <authorList>
            <person name="Garcia G.R."/>
            <person name="Gardinassi L.G."/>
            <person name="Ribeiro J.M."/>
            <person name="Anatrielo E."/>
            <person name="Ferreira B.R."/>
            <person name="Moreira H.N."/>
            <person name="Mafra C."/>
            <person name="Olegario M.M."/>
            <person name="Szabo P.J."/>
            <person name="Miranda-Santos I.K."/>
            <person name="Maruyama S.R."/>
        </authorList>
    </citation>
    <scope>NUCLEOTIDE SEQUENCE</scope>
    <source>
        <strain evidence="4">Araguapaz</strain>
        <tissue evidence="4">Salivary glands</tissue>
    </source>
</reference>
<feature type="non-terminal residue" evidence="4">
    <location>
        <position position="1"/>
    </location>
</feature>
<dbReference type="EMBL" id="GBBL01002502">
    <property type="protein sequence ID" value="JAC24818.1"/>
    <property type="molecule type" value="mRNA"/>
</dbReference>
<proteinExistence type="evidence at transcript level"/>
<name>A0A023FVP5_AMBPA</name>